<dbReference type="InterPro" id="IPR050155">
    <property type="entry name" value="HAD-like_hydrolase_sf"/>
</dbReference>
<gene>
    <name evidence="1" type="ORF">A5CPEGH6_07470</name>
</gene>
<dbReference type="Gene3D" id="1.10.150.240">
    <property type="entry name" value="Putative phosphatase, domain 2"/>
    <property type="match status" value="1"/>
</dbReference>
<dbReference type="InterPro" id="IPR023198">
    <property type="entry name" value="PGP-like_dom2"/>
</dbReference>
<accession>A0A4Y1X0T9</accession>
<dbReference type="GO" id="GO:0005829">
    <property type="term" value="C:cytosol"/>
    <property type="evidence" value="ECO:0007669"/>
    <property type="project" value="TreeGrafter"/>
</dbReference>
<evidence type="ECO:0000313" key="2">
    <source>
        <dbReference type="Proteomes" id="UP000319374"/>
    </source>
</evidence>
<dbReference type="InterPro" id="IPR041492">
    <property type="entry name" value="HAD_2"/>
</dbReference>
<dbReference type="Pfam" id="PF13419">
    <property type="entry name" value="HAD_2"/>
    <property type="match status" value="1"/>
</dbReference>
<dbReference type="FunFam" id="3.40.50.1000:FF:000022">
    <property type="entry name" value="Phosphoglycolate phosphatase"/>
    <property type="match status" value="1"/>
</dbReference>
<dbReference type="AlphaFoldDB" id="A0A4Y1X0T9"/>
<dbReference type="PANTHER" id="PTHR43434">
    <property type="entry name" value="PHOSPHOGLYCOLATE PHOSPHATASE"/>
    <property type="match status" value="1"/>
</dbReference>
<dbReference type="EMBL" id="AP019736">
    <property type="protein sequence ID" value="BBL06109.1"/>
    <property type="molecule type" value="Genomic_DNA"/>
</dbReference>
<keyword evidence="2" id="KW-1185">Reference proteome</keyword>
<dbReference type="GeneID" id="98672719"/>
<dbReference type="SFLD" id="SFLDG01129">
    <property type="entry name" value="C1.5:_HAD__Beta-PGM__Phosphata"/>
    <property type="match status" value="1"/>
</dbReference>
<evidence type="ECO:0000313" key="1">
    <source>
        <dbReference type="EMBL" id="BBL06109.1"/>
    </source>
</evidence>
<dbReference type="NCBIfam" id="TIGR01549">
    <property type="entry name" value="HAD-SF-IA-v1"/>
    <property type="match status" value="1"/>
</dbReference>
<dbReference type="RefSeq" id="WP_141427954.1">
    <property type="nucleotide sequence ID" value="NZ_AP019736.1"/>
</dbReference>
<dbReference type="KEGG" id="ada:A5CPEGH6_07470"/>
<dbReference type="OrthoDB" id="9804442at2"/>
<sequence length="220" mass="24195">MEPTSRKYLFFDLDGTLTDSMPGIARAVQYALRRFGIDVQDLATLKPFLGPPLRDSFMEFYGMSPEEADRAVAVSREYFVPRGMFENELYPGIPELLAATAAAGRVNVIATSKPQPFAERIAAHFGIDRHFRLISGSTFDGRRKTKADVIRHALSALGIAPGEAVMIGDRRHDVEGAAEEGLPAIAVEWGYAPPGELEAARPLRIVPDVETLRRLLLGNE</sequence>
<dbReference type="SUPFAM" id="SSF56784">
    <property type="entry name" value="HAD-like"/>
    <property type="match status" value="1"/>
</dbReference>
<dbReference type="Proteomes" id="UP000319374">
    <property type="component" value="Chromosome"/>
</dbReference>
<dbReference type="PANTHER" id="PTHR43434:SF20">
    <property type="entry name" value="5'-NUCLEOTIDASE"/>
    <property type="match status" value="1"/>
</dbReference>
<name>A0A4Y1X0T9_9BACT</name>
<organism evidence="1 2">
    <name type="scientific">Alistipes dispar</name>
    <dbReference type="NCBI Taxonomy" id="2585119"/>
    <lineage>
        <taxon>Bacteria</taxon>
        <taxon>Pseudomonadati</taxon>
        <taxon>Bacteroidota</taxon>
        <taxon>Bacteroidia</taxon>
        <taxon>Bacteroidales</taxon>
        <taxon>Rikenellaceae</taxon>
        <taxon>Alistipes</taxon>
    </lineage>
</organism>
<dbReference type="InterPro" id="IPR036412">
    <property type="entry name" value="HAD-like_sf"/>
</dbReference>
<reference evidence="2" key="1">
    <citation type="submission" date="2019-06" db="EMBL/GenBank/DDBJ databases">
        <title>Alistipes onderdonkii subsp. vulgaris subsp. nov., Alistipes dispar sp. nov. and Alistipes communis sp. nov., isolated from human faeces, and creation of Alistipes onderdonkii subsp. onderdonkii subsp. nov.</title>
        <authorList>
            <person name="Sakamoto M."/>
            <person name="Ikeyama N."/>
            <person name="Ogata Y."/>
            <person name="Suda W."/>
            <person name="Iino T."/>
            <person name="Hattori M."/>
            <person name="Ohkuma M."/>
        </authorList>
    </citation>
    <scope>NUCLEOTIDE SEQUENCE [LARGE SCALE GENOMIC DNA]</scope>
    <source>
        <strain evidence="2">5CPEGH6</strain>
    </source>
</reference>
<dbReference type="CDD" id="cd04302">
    <property type="entry name" value="HAD_5NT"/>
    <property type="match status" value="1"/>
</dbReference>
<dbReference type="InterPro" id="IPR006439">
    <property type="entry name" value="HAD-SF_hydro_IA"/>
</dbReference>
<dbReference type="Gene3D" id="3.40.50.1000">
    <property type="entry name" value="HAD superfamily/HAD-like"/>
    <property type="match status" value="1"/>
</dbReference>
<dbReference type="SFLD" id="SFLDS00003">
    <property type="entry name" value="Haloacid_Dehalogenase"/>
    <property type="match status" value="1"/>
</dbReference>
<protein>
    <submittedName>
        <fullName evidence="1">Phosphoglycolate phosphatase</fullName>
    </submittedName>
</protein>
<dbReference type="InterPro" id="IPR023214">
    <property type="entry name" value="HAD_sf"/>
</dbReference>
<proteinExistence type="predicted"/>
<dbReference type="GO" id="GO:0004713">
    <property type="term" value="F:protein tyrosine kinase activity"/>
    <property type="evidence" value="ECO:0007669"/>
    <property type="project" value="TreeGrafter"/>
</dbReference>